<proteinExistence type="predicted"/>
<evidence type="ECO:0000313" key="3">
    <source>
        <dbReference type="Proteomes" id="UP000282433"/>
    </source>
</evidence>
<dbReference type="AlphaFoldDB" id="A0A447S0P3"/>
<gene>
    <name evidence="2" type="primary">acoK_2</name>
    <name evidence="2" type="ORF">NCTC13635_05372</name>
</gene>
<accession>A0A447S0P3</accession>
<reference evidence="2 3" key="1">
    <citation type="submission" date="2018-12" db="EMBL/GenBank/DDBJ databases">
        <authorList>
            <consortium name="Pathogen Informatics"/>
        </authorList>
    </citation>
    <scope>NUCLEOTIDE SEQUENCE [LARGE SCALE GENOMIC DNA]</scope>
    <source>
        <strain evidence="2 3">NCTC13635</strain>
    </source>
</reference>
<keyword evidence="2" id="KW-0808">Transferase</keyword>
<evidence type="ECO:0000313" key="2">
    <source>
        <dbReference type="EMBL" id="VEB05612.1"/>
    </source>
</evidence>
<organism evidence="2 3">
    <name type="scientific">Klebsiella pneumoniae</name>
    <dbReference type="NCBI Taxonomy" id="573"/>
    <lineage>
        <taxon>Bacteria</taxon>
        <taxon>Pseudomonadati</taxon>
        <taxon>Pseudomonadota</taxon>
        <taxon>Gammaproteobacteria</taxon>
        <taxon>Enterobacterales</taxon>
        <taxon>Enterobacteriaceae</taxon>
        <taxon>Klebsiella/Raoultella group</taxon>
        <taxon>Klebsiella</taxon>
        <taxon>Klebsiella pneumoniae complex</taxon>
    </lineage>
</organism>
<dbReference type="Gene3D" id="1.25.40.10">
    <property type="entry name" value="Tetratricopeptide repeat domain"/>
    <property type="match status" value="1"/>
</dbReference>
<feature type="domain" description="MalT-like winged helix" evidence="1">
    <location>
        <begin position="76"/>
        <end position="154"/>
    </location>
</feature>
<dbReference type="GO" id="GO:0004674">
    <property type="term" value="F:protein serine/threonine kinase activity"/>
    <property type="evidence" value="ECO:0007669"/>
    <property type="project" value="UniProtKB-EC"/>
</dbReference>
<dbReference type="Pfam" id="PF25873">
    <property type="entry name" value="WHD_MalT"/>
    <property type="match status" value="1"/>
</dbReference>
<name>A0A447S0P3_KLEPN</name>
<dbReference type="InterPro" id="IPR011990">
    <property type="entry name" value="TPR-like_helical_dom_sf"/>
</dbReference>
<evidence type="ECO:0000259" key="1">
    <source>
        <dbReference type="Pfam" id="PF25873"/>
    </source>
</evidence>
<dbReference type="EMBL" id="LR134162">
    <property type="protein sequence ID" value="VEB05612.1"/>
    <property type="molecule type" value="Genomic_DNA"/>
</dbReference>
<protein>
    <submittedName>
        <fullName evidence="2">Transcriptional regulator AcoK</fullName>
        <ecNumber evidence="2">2.7.11.1</ecNumber>
    </submittedName>
</protein>
<dbReference type="InterPro" id="IPR059106">
    <property type="entry name" value="WHD_MalT"/>
</dbReference>
<dbReference type="Proteomes" id="UP000282433">
    <property type="component" value="Chromosome"/>
</dbReference>
<dbReference type="EC" id="2.7.11.1" evidence="2"/>
<sequence length="498" mass="56688">MTETCNSRSEETKHYFSRTVALPLSNHHAQRLQSVTEGWIAGMKIASLSAELQNDPEHLLRNMHGGTRSIARYLKEVVLDPLPEEVLDFLVKTSFLSRLNAELCNAVTGRDDSKAMLAWIERHNLFLSALDEQGYWFRYHPLLQENLRTMLQQNNDIDRKQLHELASHWFVEQKLWSEAVRHALSAGKPVHSPVQDGASAQSLAEEGDIDTLISWMHHLPPSTDPSRIDLQINLAWALAHYFHFDESRQLLDNLDQMVLHHREDLTRSTWCKLRVVRAICEAFAENIPESLAIVQPLLAEVPCGDTWVDGLICNILSYCHVVNQRYHDALEVQQHMPSPESPLDNLFVSVYRAFIIAQCHLCQGDLGKAGWYAEKTLRQAECYTGTQSTSGATLAPLLAEIAYECQRGDSPEHLLADRLEFIDRFSPPDALSRCYTYLARQALDNDMPYEAERLLEHAQRLAVSRGWQRLQAMLLAEQVRGATAARQFHRRRATAATA</sequence>